<feature type="domain" description="FAD-binding PCMH-type" evidence="6">
    <location>
        <begin position="41"/>
        <end position="211"/>
    </location>
</feature>
<comment type="cofactor">
    <cofactor evidence="1">
        <name>FAD</name>
        <dbReference type="ChEBI" id="CHEBI:57692"/>
    </cofactor>
</comment>
<accession>A0A4R5TVR4</accession>
<dbReference type="PANTHER" id="PTHR42973:SF39">
    <property type="entry name" value="FAD-BINDING PCMH-TYPE DOMAIN-CONTAINING PROTEIN"/>
    <property type="match status" value="1"/>
</dbReference>
<dbReference type="InterPro" id="IPR016167">
    <property type="entry name" value="FAD-bd_PCMH_sub1"/>
</dbReference>
<evidence type="ECO:0000256" key="2">
    <source>
        <dbReference type="ARBA" id="ARBA00005466"/>
    </source>
</evidence>
<dbReference type="InterPro" id="IPR012951">
    <property type="entry name" value="BBE"/>
</dbReference>
<evidence type="ECO:0000313" key="7">
    <source>
        <dbReference type="EMBL" id="TDK25204.1"/>
    </source>
</evidence>
<keyword evidence="8" id="KW-1185">Reference proteome</keyword>
<evidence type="ECO:0000256" key="5">
    <source>
        <dbReference type="ARBA" id="ARBA00023002"/>
    </source>
</evidence>
<dbReference type="PANTHER" id="PTHR42973">
    <property type="entry name" value="BINDING OXIDOREDUCTASE, PUTATIVE (AFU_ORTHOLOGUE AFUA_1G17690)-RELATED"/>
    <property type="match status" value="1"/>
</dbReference>
<dbReference type="Proteomes" id="UP000295411">
    <property type="component" value="Unassembled WGS sequence"/>
</dbReference>
<dbReference type="Pfam" id="PF08031">
    <property type="entry name" value="BBE"/>
    <property type="match status" value="1"/>
</dbReference>
<keyword evidence="3" id="KW-0285">Flavoprotein</keyword>
<sequence>MPSHDGAAAAVLALTAETSGEVIDEAHPEYDDARRVWNAMIDRHPAAILRVSGEDDIAAAIRCSIEHGIPLAVRGGGHSVAGNGTVDGGIVLDLSALSAVDVDADRELVRIGGGATLAQVDAATEPHGLAVPLGVVSATGVGGLSLGGGMGWLTRPYGLSIDNLVSARVVTASGKVVEADDRQNPELFWGLRGGGGNFGVVSSFTFRAHRIPQPLYAGNLVYTPRTWDTALAAYAAWTQTLPDELNSILTFITPPPHWEMGTDPLMIVGFVWAGRDQSVGEALIADLRAAAPPEMEEVEAATWTGWQSAVDELFPKGVRAYWRNSALKHLSPEVQEILLRRAAEQTWQGTGFDIHHMGGAVARVPAGATPFPDRQSPYWLNIYGFWTDDGDDERNVGFVKSFSGDIAPHAAPGRYVNFMGAEEPAAPDPGTRAPDDAAVYRGEVFDRLTALKTEVDPRNVFRLNHNVAPR</sequence>
<dbReference type="PROSITE" id="PS51387">
    <property type="entry name" value="FAD_PCMH"/>
    <property type="match status" value="1"/>
</dbReference>
<dbReference type="InterPro" id="IPR016166">
    <property type="entry name" value="FAD-bd_PCMH"/>
</dbReference>
<proteinExistence type="inferred from homology"/>
<dbReference type="InterPro" id="IPR036318">
    <property type="entry name" value="FAD-bd_PCMH-like_sf"/>
</dbReference>
<dbReference type="InterPro" id="IPR006094">
    <property type="entry name" value="Oxid_FAD_bind_N"/>
</dbReference>
<comment type="similarity">
    <text evidence="2">Belongs to the oxygen-dependent FAD-linked oxidoreductase family.</text>
</comment>
<dbReference type="GO" id="GO:0071949">
    <property type="term" value="F:FAD binding"/>
    <property type="evidence" value="ECO:0007669"/>
    <property type="project" value="InterPro"/>
</dbReference>
<reference evidence="7 8" key="1">
    <citation type="submission" date="2019-03" db="EMBL/GenBank/DDBJ databases">
        <title>Arthrobacter sp. nov., an bacterium isolated from biocrust in Mu Us Desert.</title>
        <authorList>
            <person name="Lixiong L."/>
        </authorList>
    </citation>
    <scope>NUCLEOTIDE SEQUENCE [LARGE SCALE GENOMIC DNA]</scope>
    <source>
        <strain evidence="7 8">SLN-3</strain>
    </source>
</reference>
<gene>
    <name evidence="7" type="ORF">E2F48_07925</name>
</gene>
<name>A0A4R5TVR4_9MICC</name>
<evidence type="ECO:0000256" key="4">
    <source>
        <dbReference type="ARBA" id="ARBA00022827"/>
    </source>
</evidence>
<evidence type="ECO:0000259" key="6">
    <source>
        <dbReference type="PROSITE" id="PS51387"/>
    </source>
</evidence>
<dbReference type="PROSITE" id="PS00862">
    <property type="entry name" value="OX2_COVAL_FAD"/>
    <property type="match status" value="1"/>
</dbReference>
<dbReference type="AlphaFoldDB" id="A0A4R5TVR4"/>
<dbReference type="Gene3D" id="3.30.43.10">
    <property type="entry name" value="Uridine Diphospho-n-acetylenolpyruvylglucosamine Reductase, domain 2"/>
    <property type="match status" value="1"/>
</dbReference>
<evidence type="ECO:0000256" key="3">
    <source>
        <dbReference type="ARBA" id="ARBA00022630"/>
    </source>
</evidence>
<dbReference type="InterPro" id="IPR016169">
    <property type="entry name" value="FAD-bd_PCMH_sub2"/>
</dbReference>
<dbReference type="Gene3D" id="3.40.462.20">
    <property type="match status" value="1"/>
</dbReference>
<dbReference type="Pfam" id="PF01565">
    <property type="entry name" value="FAD_binding_4"/>
    <property type="match status" value="1"/>
</dbReference>
<dbReference type="SUPFAM" id="SSF56176">
    <property type="entry name" value="FAD-binding/transporter-associated domain-like"/>
    <property type="match status" value="1"/>
</dbReference>
<dbReference type="InterPro" id="IPR050416">
    <property type="entry name" value="FAD-linked_Oxidoreductase"/>
</dbReference>
<dbReference type="GO" id="GO:0016491">
    <property type="term" value="F:oxidoreductase activity"/>
    <property type="evidence" value="ECO:0007669"/>
    <property type="project" value="UniProtKB-KW"/>
</dbReference>
<keyword evidence="5" id="KW-0560">Oxidoreductase</keyword>
<dbReference type="RefSeq" id="WP_133403482.1">
    <property type="nucleotide sequence ID" value="NZ_SMTK01000003.1"/>
</dbReference>
<dbReference type="Gene3D" id="3.30.465.10">
    <property type="match status" value="1"/>
</dbReference>
<comment type="caution">
    <text evidence="7">The sequence shown here is derived from an EMBL/GenBank/DDBJ whole genome shotgun (WGS) entry which is preliminary data.</text>
</comment>
<dbReference type="EMBL" id="SMTK01000003">
    <property type="protein sequence ID" value="TDK25204.1"/>
    <property type="molecule type" value="Genomic_DNA"/>
</dbReference>
<protein>
    <submittedName>
        <fullName evidence="7">FAD-binding oxidoreductase</fullName>
    </submittedName>
</protein>
<dbReference type="InterPro" id="IPR006093">
    <property type="entry name" value="Oxy_OxRdtase_FAD_BS"/>
</dbReference>
<evidence type="ECO:0000313" key="8">
    <source>
        <dbReference type="Proteomes" id="UP000295411"/>
    </source>
</evidence>
<dbReference type="OrthoDB" id="9775082at2"/>
<keyword evidence="4" id="KW-0274">FAD</keyword>
<evidence type="ECO:0000256" key="1">
    <source>
        <dbReference type="ARBA" id="ARBA00001974"/>
    </source>
</evidence>
<organism evidence="7 8">
    <name type="scientific">Arthrobacter crusticola</name>
    <dbReference type="NCBI Taxonomy" id="2547960"/>
    <lineage>
        <taxon>Bacteria</taxon>
        <taxon>Bacillati</taxon>
        <taxon>Actinomycetota</taxon>
        <taxon>Actinomycetes</taxon>
        <taxon>Micrococcales</taxon>
        <taxon>Micrococcaceae</taxon>
        <taxon>Arthrobacter</taxon>
    </lineage>
</organism>